<feature type="transmembrane region" description="Helical" evidence="1">
    <location>
        <begin position="7"/>
        <end position="28"/>
    </location>
</feature>
<proteinExistence type="predicted"/>
<reference evidence="2" key="2">
    <citation type="submission" date="2021-04" db="EMBL/GenBank/DDBJ databases">
        <authorList>
            <person name="Gilroy R."/>
        </authorList>
    </citation>
    <scope>NUCLEOTIDE SEQUENCE</scope>
    <source>
        <strain evidence="2">ChiSxjej1B13-11762</strain>
    </source>
</reference>
<feature type="transmembrane region" description="Helical" evidence="1">
    <location>
        <begin position="85"/>
        <end position="106"/>
    </location>
</feature>
<feature type="transmembrane region" description="Helical" evidence="1">
    <location>
        <begin position="40"/>
        <end position="64"/>
    </location>
</feature>
<evidence type="ECO:0000256" key="1">
    <source>
        <dbReference type="SAM" id="Phobius"/>
    </source>
</evidence>
<sequence length="503" mass="57291">MWRKKLTYWMILFNPGFLGLYGLGLRYLYLLCQYGGLRRFLPWILGCGFLGIVWIIFWTIFYFYQRRKSREGSEEPGRSSSARKIWIFVLAAELVALAGITGYYGVKIGESAVPYQGKLSWKLQEWRDSRKVRLVHDNIYETGISGILADLERKVDLPSDAYIINPFTLTFDQDGTIQEFYCFFYGRDGAGEEHTYLLDYNGARDDRMTVWLDHAGEGDHYPSKRLSPMIEVFDVARLEAVTNIGENAGEDLSYTISYSGYTPVTDPDRTLVYNASGQVMAEGLQGRQEAYLTELKVYSGEEMLAQIWLANGWRLADTTEEKAKKEEEAREALKEIGSCYMDRADESWYFYLNDSKGWRLRVQDAAAGSRYYVMDVTEDGGDSWQEWNEAPFGDQIGVTRGILFFDDQYGYISLGNASGETAGLYVTRDGGKSFGQVLLPWDQVTDTADSQEAYQYLFLPEETQEGLCITAAKDSSGQGDRLVFVSEDQGNTWKYVGRREMAG</sequence>
<keyword evidence="1" id="KW-1133">Transmembrane helix</keyword>
<evidence type="ECO:0008006" key="4">
    <source>
        <dbReference type="Google" id="ProtNLM"/>
    </source>
</evidence>
<dbReference type="EMBL" id="DXGF01000131">
    <property type="protein sequence ID" value="HIW84068.1"/>
    <property type="molecule type" value="Genomic_DNA"/>
</dbReference>
<protein>
    <recommendedName>
        <fullName evidence="4">Exo-alpha-sialidase</fullName>
    </recommendedName>
</protein>
<dbReference type="AlphaFoldDB" id="A0A9D1RBL0"/>
<name>A0A9D1RBL0_9FIRM</name>
<dbReference type="Gene3D" id="2.130.10.10">
    <property type="entry name" value="YVTN repeat-like/Quinoprotein amine dehydrogenase"/>
    <property type="match status" value="1"/>
</dbReference>
<keyword evidence="1" id="KW-0812">Transmembrane</keyword>
<accession>A0A9D1RBL0</accession>
<reference evidence="2" key="1">
    <citation type="journal article" date="2021" name="PeerJ">
        <title>Extensive microbial diversity within the chicken gut microbiome revealed by metagenomics and culture.</title>
        <authorList>
            <person name="Gilroy R."/>
            <person name="Ravi A."/>
            <person name="Getino M."/>
            <person name="Pursley I."/>
            <person name="Horton D.L."/>
            <person name="Alikhan N.F."/>
            <person name="Baker D."/>
            <person name="Gharbi K."/>
            <person name="Hall N."/>
            <person name="Watson M."/>
            <person name="Adriaenssens E.M."/>
            <person name="Foster-Nyarko E."/>
            <person name="Jarju S."/>
            <person name="Secka A."/>
            <person name="Antonio M."/>
            <person name="Oren A."/>
            <person name="Chaudhuri R.R."/>
            <person name="La Ragione R."/>
            <person name="Hildebrand F."/>
            <person name="Pallen M.J."/>
        </authorList>
    </citation>
    <scope>NUCLEOTIDE SEQUENCE</scope>
    <source>
        <strain evidence="2">ChiSxjej1B13-11762</strain>
    </source>
</reference>
<evidence type="ECO:0000313" key="2">
    <source>
        <dbReference type="EMBL" id="HIW84068.1"/>
    </source>
</evidence>
<comment type="caution">
    <text evidence="2">The sequence shown here is derived from an EMBL/GenBank/DDBJ whole genome shotgun (WGS) entry which is preliminary data.</text>
</comment>
<dbReference type="InterPro" id="IPR015943">
    <property type="entry name" value="WD40/YVTN_repeat-like_dom_sf"/>
</dbReference>
<dbReference type="Proteomes" id="UP000824263">
    <property type="component" value="Unassembled WGS sequence"/>
</dbReference>
<gene>
    <name evidence="2" type="ORF">H9873_07090</name>
</gene>
<keyword evidence="1" id="KW-0472">Membrane</keyword>
<dbReference type="SUPFAM" id="SSF110296">
    <property type="entry name" value="Oligoxyloglucan reducing end-specific cellobiohydrolase"/>
    <property type="match status" value="1"/>
</dbReference>
<organism evidence="2 3">
    <name type="scientific">Candidatus Dorea gallistercoris</name>
    <dbReference type="NCBI Taxonomy" id="2838542"/>
    <lineage>
        <taxon>Bacteria</taxon>
        <taxon>Bacillati</taxon>
        <taxon>Bacillota</taxon>
        <taxon>Clostridia</taxon>
        <taxon>Lachnospirales</taxon>
        <taxon>Lachnospiraceae</taxon>
        <taxon>Dorea</taxon>
    </lineage>
</organism>
<evidence type="ECO:0000313" key="3">
    <source>
        <dbReference type="Proteomes" id="UP000824263"/>
    </source>
</evidence>